<dbReference type="Gene3D" id="3.40.50.300">
    <property type="entry name" value="P-loop containing nucleotide triphosphate hydrolases"/>
    <property type="match status" value="1"/>
</dbReference>
<dbReference type="Proteomes" id="UP001499843">
    <property type="component" value="Unassembled WGS sequence"/>
</dbReference>
<dbReference type="SUPFAM" id="SSF48452">
    <property type="entry name" value="TPR-like"/>
    <property type="match status" value="4"/>
</dbReference>
<dbReference type="Pfam" id="PF00931">
    <property type="entry name" value="NB-ARC"/>
    <property type="match status" value="1"/>
</dbReference>
<dbReference type="Pfam" id="PF13374">
    <property type="entry name" value="TPR_10"/>
    <property type="match status" value="4"/>
</dbReference>
<dbReference type="InterPro" id="IPR011990">
    <property type="entry name" value="TPR-like_helical_dom_sf"/>
</dbReference>
<proteinExistence type="predicted"/>
<evidence type="ECO:0000259" key="2">
    <source>
        <dbReference type="SMART" id="SM00382"/>
    </source>
</evidence>
<dbReference type="Pfam" id="PF13424">
    <property type="entry name" value="TPR_12"/>
    <property type="match status" value="3"/>
</dbReference>
<dbReference type="Gene3D" id="1.25.40.10">
    <property type="entry name" value="Tetratricopeptide repeat domain"/>
    <property type="match status" value="3"/>
</dbReference>
<feature type="region of interest" description="Disordered" evidence="1">
    <location>
        <begin position="77"/>
        <end position="141"/>
    </location>
</feature>
<gene>
    <name evidence="3" type="ORF">GCM10009850_027280</name>
</gene>
<feature type="domain" description="AAA+ ATPase" evidence="2">
    <location>
        <begin position="153"/>
        <end position="300"/>
    </location>
</feature>
<dbReference type="SUPFAM" id="SSF52540">
    <property type="entry name" value="P-loop containing nucleoside triphosphate hydrolases"/>
    <property type="match status" value="1"/>
</dbReference>
<dbReference type="RefSeq" id="WP_344474283.1">
    <property type="nucleotide sequence ID" value="NZ_BAAAQX010000006.1"/>
</dbReference>
<dbReference type="EMBL" id="BAAAQX010000006">
    <property type="protein sequence ID" value="GAA2207270.1"/>
    <property type="molecule type" value="Genomic_DNA"/>
</dbReference>
<name>A0ABN3CDG5_9ACTN</name>
<reference evidence="3 4" key="1">
    <citation type="journal article" date="2019" name="Int. J. Syst. Evol. Microbiol.">
        <title>The Global Catalogue of Microorganisms (GCM) 10K type strain sequencing project: providing services to taxonomists for standard genome sequencing and annotation.</title>
        <authorList>
            <consortium name="The Broad Institute Genomics Platform"/>
            <consortium name="The Broad Institute Genome Sequencing Center for Infectious Disease"/>
            <person name="Wu L."/>
            <person name="Ma J."/>
        </authorList>
    </citation>
    <scope>NUCLEOTIDE SEQUENCE [LARGE SCALE GENOMIC DNA]</scope>
    <source>
        <strain evidence="3 4">JCM 16114</strain>
    </source>
</reference>
<dbReference type="InterPro" id="IPR027417">
    <property type="entry name" value="P-loop_NTPase"/>
</dbReference>
<dbReference type="SMART" id="SM00382">
    <property type="entry name" value="AAA"/>
    <property type="match status" value="1"/>
</dbReference>
<dbReference type="InterPro" id="IPR053137">
    <property type="entry name" value="NLR-like"/>
</dbReference>
<dbReference type="PANTHER" id="PTHR46082:SF6">
    <property type="entry name" value="AAA+ ATPASE DOMAIN-CONTAINING PROTEIN-RELATED"/>
    <property type="match status" value="1"/>
</dbReference>
<feature type="region of interest" description="Disordered" evidence="1">
    <location>
        <begin position="1"/>
        <end position="31"/>
    </location>
</feature>
<organism evidence="3 4">
    <name type="scientific">Nonomuraea monospora</name>
    <dbReference type="NCBI Taxonomy" id="568818"/>
    <lineage>
        <taxon>Bacteria</taxon>
        <taxon>Bacillati</taxon>
        <taxon>Actinomycetota</taxon>
        <taxon>Actinomycetes</taxon>
        <taxon>Streptosporangiales</taxon>
        <taxon>Streptosporangiaceae</taxon>
        <taxon>Nonomuraea</taxon>
    </lineage>
</organism>
<keyword evidence="4" id="KW-1185">Reference proteome</keyword>
<dbReference type="InterPro" id="IPR002182">
    <property type="entry name" value="NB-ARC"/>
</dbReference>
<comment type="caution">
    <text evidence="3">The sequence shown here is derived from an EMBL/GenBank/DDBJ whole genome shotgun (WGS) entry which is preliminary data.</text>
</comment>
<dbReference type="PANTHER" id="PTHR46082">
    <property type="entry name" value="ATP/GTP-BINDING PROTEIN-RELATED"/>
    <property type="match status" value="1"/>
</dbReference>
<accession>A0ABN3CDG5</accession>
<protein>
    <recommendedName>
        <fullName evidence="2">AAA+ ATPase domain-containing protein</fullName>
    </recommendedName>
</protein>
<evidence type="ECO:0000313" key="3">
    <source>
        <dbReference type="EMBL" id="GAA2207270.1"/>
    </source>
</evidence>
<sequence>MSTADGTPSCGEEARHARFRAQASGQGRVYQSARDQIIHHHYPPAPGPGQIVEGDIPQRPPGFQPRDLLLRQLADLLGDPAPGDGVRATGDGTADHDARKAGGGARDHDVRKACGEAPDHDTRATGGGEPEQDVRATGGGAPEHGVREAGGGAAVICAVAGTPGVGKTMLAASYAWACQAARWPVVAWIAAETTDQILTGLAALAERLGERRSDEDAATAARRARAWLAATAQPALLVFDNATDVAAVRRWTPATGAARVIVTTRNRAFARAYAPLEVAVFTAGQAEAFLRRRTGLTDPEGAAELAHELGHLPLALAQAAAVIVRLRLSYAGYLELLRGLPIGDHLTAQHGDAYPAGTAEAIMLSVAQAEDALPFARELLSTLAVLSPSGVPLHLLNHAQSTEPVRLREMLADLADTSLIAFSEDGATVLMHRLVQRVLCDRAAHHGDFGAVLERAVTLLTDYADPLPDGARTWAARAAVETVIDQSDALYRRVPAGELSEDLLTLRVWCGKSLQDLAEPGRAVQLLEVTLADCTRVLGPDHPGTLVCSGNLAGAYRDAGDLGRAIPLYEATVADCERVRGADHPETLLSRNNLSSAYHAAGDWQRAIALLEATIADMDRVLGADHPDTLAFRHNLAIGYQEAGDLSQAVRLFEAALTGREHVLGSDHPSTLSSRTYLAATHLAAGDLSRAVRLFEDTAGDYERVLGADHPDTLTCRTYLANTYQAAGSLDQAVPLFERTLAERERVLGPDHPHTLASRTYLAGAYRAAGDPDRAIPLLEATLSSHERVLGADHPDTLTCRTYLAGACQAAGDLRRAILLFKAGAEDHERVLGADHPATLSCRSSLADAYWTAGNPGRAVPLFRAVLADRERVLGAGHPETLASRGDLARAHRTVGLLSAAVALYTSLLTDCEQALGSDHPMTRVVRENLAIVTSEAAQPHGRLPGSAL</sequence>
<feature type="compositionally biased region" description="Basic and acidic residues" evidence="1">
    <location>
        <begin position="93"/>
        <end position="123"/>
    </location>
</feature>
<evidence type="ECO:0000256" key="1">
    <source>
        <dbReference type="SAM" id="MobiDB-lite"/>
    </source>
</evidence>
<dbReference type="InterPro" id="IPR003593">
    <property type="entry name" value="AAA+_ATPase"/>
</dbReference>
<evidence type="ECO:0000313" key="4">
    <source>
        <dbReference type="Proteomes" id="UP001499843"/>
    </source>
</evidence>